<evidence type="ECO:0000313" key="2">
    <source>
        <dbReference type="EMBL" id="QTR02674.1"/>
    </source>
</evidence>
<gene>
    <name evidence="2" type="ORF">J7S33_27005</name>
</gene>
<evidence type="ECO:0000313" key="3">
    <source>
        <dbReference type="Proteomes" id="UP000671828"/>
    </source>
</evidence>
<dbReference type="Pfam" id="PF01966">
    <property type="entry name" value="HD"/>
    <property type="match status" value="1"/>
</dbReference>
<reference evidence="2" key="1">
    <citation type="submission" date="2021-04" db="EMBL/GenBank/DDBJ databases">
        <title>Saccharothrix algeriensis WGS.</title>
        <authorList>
            <person name="Stuskova K."/>
            <person name="Hakalova E."/>
            <person name="Tebbal A.B."/>
            <person name="Eichmeier A."/>
        </authorList>
    </citation>
    <scope>NUCLEOTIDE SEQUENCE</scope>
    <source>
        <strain evidence="2">NRRL B-24137</strain>
    </source>
</reference>
<dbReference type="InterPro" id="IPR006674">
    <property type="entry name" value="HD_domain"/>
</dbReference>
<accession>A0A8T8HY44</accession>
<sequence>MLRPGRRRGAAADVAARARGRRAAARSRLAPVDFFSRPDSRAAEAALAVCDEHAEPWLRNHSLRAYSWAAAYGAATRVEYDGELLYVAAVLHDLALVPAFDSHALPFEEAGARLAAVFAAGAGWGPVRRERLGEVIVLHMREDVAAEEDPVSLLLQVAVSADVSGRRLDEFPAGFRAELLERWPRLGFAPAFLDRFRDQADRKPSCAAADLVRGDWPERVLANPLDEP</sequence>
<protein>
    <submittedName>
        <fullName evidence="2">HD domain-containing protein</fullName>
    </submittedName>
</protein>
<dbReference type="PANTHER" id="PTHR35569:SF1">
    <property type="entry name" value="CYANAMIDE HYDRATASE DDI2-RELATED"/>
    <property type="match status" value="1"/>
</dbReference>
<dbReference type="PANTHER" id="PTHR35569">
    <property type="entry name" value="CYANAMIDE HYDRATASE DDI2-RELATED"/>
    <property type="match status" value="1"/>
</dbReference>
<name>A0A8T8HY44_9PSEU</name>
<evidence type="ECO:0000259" key="1">
    <source>
        <dbReference type="Pfam" id="PF01966"/>
    </source>
</evidence>
<dbReference type="EMBL" id="CP072788">
    <property type="protein sequence ID" value="QTR02674.1"/>
    <property type="molecule type" value="Genomic_DNA"/>
</dbReference>
<dbReference type="SUPFAM" id="SSF109604">
    <property type="entry name" value="HD-domain/PDEase-like"/>
    <property type="match status" value="1"/>
</dbReference>
<dbReference type="AlphaFoldDB" id="A0A8T8HY44"/>
<feature type="domain" description="HD" evidence="1">
    <location>
        <begin position="60"/>
        <end position="158"/>
    </location>
</feature>
<organism evidence="2 3">
    <name type="scientific">Saccharothrix algeriensis</name>
    <dbReference type="NCBI Taxonomy" id="173560"/>
    <lineage>
        <taxon>Bacteria</taxon>
        <taxon>Bacillati</taxon>
        <taxon>Actinomycetota</taxon>
        <taxon>Actinomycetes</taxon>
        <taxon>Pseudonocardiales</taxon>
        <taxon>Pseudonocardiaceae</taxon>
        <taxon>Saccharothrix</taxon>
    </lineage>
</organism>
<proteinExistence type="predicted"/>
<dbReference type="Proteomes" id="UP000671828">
    <property type="component" value="Chromosome"/>
</dbReference>
<dbReference type="Gene3D" id="1.10.3210.10">
    <property type="entry name" value="Hypothetical protein af1432"/>
    <property type="match status" value="1"/>
</dbReference>